<sequence>EFFTPTAGSAGISEHITQLRSFMKQLQPPAVPKSHKTFVHPQLATCTHVFLKDLTIKKSLQPPYKGPYQVISRSAKTFKINIDGNKTTVSIDRLKPAVILAEPDELTPTPAAARPSQHALPVPAHATARSGRTVKPSVRFLDAVSWGGSDVRGPHNQ</sequence>
<feature type="non-terminal residue" evidence="1">
    <location>
        <position position="1"/>
    </location>
</feature>
<name>A0A161M6T9_TRIIF</name>
<protein>
    <submittedName>
        <fullName evidence="1">Gag-pol protein</fullName>
    </submittedName>
</protein>
<reference evidence="1" key="2">
    <citation type="journal article" date="2017" name="J. Med. Entomol.">
        <title>Transcriptome Analysis of the Triatoma infestans (Hemiptera: Reduviidae) Integument.</title>
        <authorList>
            <person name="Calderon-Fernandez G.M."/>
            <person name="Moriconi D.E."/>
            <person name="Dulbecco A.B."/>
            <person name="Juarez M.P."/>
        </authorList>
    </citation>
    <scope>NUCLEOTIDE SEQUENCE</scope>
    <source>
        <strain evidence="1">Int1</strain>
        <tissue evidence="1">Integument</tissue>
    </source>
</reference>
<evidence type="ECO:0000313" key="1">
    <source>
        <dbReference type="EMBL" id="JAR97700.1"/>
    </source>
</evidence>
<reference evidence="1" key="1">
    <citation type="submission" date="2016-04" db="EMBL/GenBank/DDBJ databases">
        <authorList>
            <person name="Calderon-Fernandez G.M.Sr."/>
        </authorList>
    </citation>
    <scope>NUCLEOTIDE SEQUENCE</scope>
    <source>
        <strain evidence="1">Int1</strain>
        <tissue evidence="1">Integument</tissue>
    </source>
</reference>
<proteinExistence type="predicted"/>
<accession>A0A161M6T9</accession>
<dbReference type="PANTHER" id="PTHR38681">
    <property type="entry name" value="RETROVIRUS-RELATED POL POLYPROTEIN FROM TRANSPOSON 412-LIKE PROTEIN-RELATED"/>
    <property type="match status" value="1"/>
</dbReference>
<organism evidence="1">
    <name type="scientific">Triatoma infestans</name>
    <name type="common">Assassin bug</name>
    <dbReference type="NCBI Taxonomy" id="30076"/>
    <lineage>
        <taxon>Eukaryota</taxon>
        <taxon>Metazoa</taxon>
        <taxon>Ecdysozoa</taxon>
        <taxon>Arthropoda</taxon>
        <taxon>Hexapoda</taxon>
        <taxon>Insecta</taxon>
        <taxon>Pterygota</taxon>
        <taxon>Neoptera</taxon>
        <taxon>Paraneoptera</taxon>
        <taxon>Hemiptera</taxon>
        <taxon>Heteroptera</taxon>
        <taxon>Panheteroptera</taxon>
        <taxon>Cimicomorpha</taxon>
        <taxon>Reduviidae</taxon>
        <taxon>Triatominae</taxon>
        <taxon>Triatoma</taxon>
    </lineage>
</organism>
<dbReference type="AlphaFoldDB" id="A0A161M6T9"/>
<dbReference type="PANTHER" id="PTHR38681:SF1">
    <property type="entry name" value="RETROVIRUS-RELATED POL POLYPROTEIN FROM TRANSPOSON 412-LIKE PROTEIN"/>
    <property type="match status" value="1"/>
</dbReference>
<dbReference type="EMBL" id="GEMB01005622">
    <property type="protein sequence ID" value="JAR97700.1"/>
    <property type="molecule type" value="Transcribed_RNA"/>
</dbReference>